<feature type="compositionally biased region" description="Low complexity" evidence="1">
    <location>
        <begin position="469"/>
        <end position="480"/>
    </location>
</feature>
<dbReference type="EnsemblMetazoa" id="GPPI048581-RA">
    <property type="protein sequence ID" value="GPPI048581-PA"/>
    <property type="gene ID" value="GPPI048581"/>
</dbReference>
<reference evidence="2" key="2">
    <citation type="submission" date="2020-05" db="UniProtKB">
        <authorList>
            <consortium name="EnsemblMetazoa"/>
        </authorList>
    </citation>
    <scope>IDENTIFICATION</scope>
    <source>
        <strain evidence="2">IAEA</strain>
    </source>
</reference>
<feature type="compositionally biased region" description="Polar residues" evidence="1">
    <location>
        <begin position="448"/>
        <end position="460"/>
    </location>
</feature>
<reference evidence="3" key="1">
    <citation type="submission" date="2015-01" db="EMBL/GenBank/DDBJ databases">
        <authorList>
            <person name="Aksoy S."/>
            <person name="Warren W."/>
            <person name="Wilson R.K."/>
        </authorList>
    </citation>
    <scope>NUCLEOTIDE SEQUENCE [LARGE SCALE GENOMIC DNA]</scope>
    <source>
        <strain evidence="3">IAEA</strain>
    </source>
</reference>
<keyword evidence="3" id="KW-1185">Reference proteome</keyword>
<dbReference type="VEuPathDB" id="VectorBase:GPPI048581"/>
<accession>A0A1B0C434</accession>
<evidence type="ECO:0000313" key="2">
    <source>
        <dbReference type="EnsemblMetazoa" id="GPPI048581-PA"/>
    </source>
</evidence>
<sequence>MSGHQLQEMTCALTDDVVGPMKTDEPALIYNKSINPHRIVVTANGIKIKSNLNPNAKEFYPSYIKRERLKSDEELYNAIKEELEGGKDDNKFEDNNTSEKDVEIIIKEYKEISAPKVGKARVENIVLETLDENSCNAETIESSFGFSQVVEIIVADEIKSDLPVADKKIKDSKGGSIKQSERKEEKNCKSEVSVKEKLHLSRSSAATKSKLRSLKDSKEVNFPSAKASEAQNNSKEVTVMKCSNMELPRFEVNNVPENNEKKSSFTAVEDGSDRSTPNSIDVESDVAQSLLKERVEDVGDHSHKNESDTNLQIQINHLSKSQTNIKPTITKEILDGVAPPASPTADIYSRNANLLADKRKNLIVDNLKKPKATKPNAIGTAAIKSTGIVGLKKASIPERPNTSKESTLGAINKDRNRIMAQTKTKTTSADTKSAVAPAAANNAPVRNSLKSRPSVNTKSNAECVKKEGSITSTKISPTTISKDRSGALTSRAPSQSSAPGKTINSSLAKNPEKTSIAASTPSSLKSKDSSLKSARSAVPSTLRKTDTSKVN</sequence>
<proteinExistence type="predicted"/>
<protein>
    <submittedName>
        <fullName evidence="2">Uncharacterized protein</fullName>
    </submittedName>
</protein>
<feature type="region of interest" description="Disordered" evidence="1">
    <location>
        <begin position="169"/>
        <end position="194"/>
    </location>
</feature>
<evidence type="ECO:0000313" key="3">
    <source>
        <dbReference type="Proteomes" id="UP000092460"/>
    </source>
</evidence>
<dbReference type="VEuPathDB" id="VectorBase:GPPI045196"/>
<dbReference type="EnsemblMetazoa" id="GPPI045196-RA">
    <property type="protein sequence ID" value="GPPI045196-PA"/>
    <property type="gene ID" value="GPPI045196"/>
</dbReference>
<organism evidence="2 3">
    <name type="scientific">Glossina palpalis gambiensis</name>
    <dbReference type="NCBI Taxonomy" id="67801"/>
    <lineage>
        <taxon>Eukaryota</taxon>
        <taxon>Metazoa</taxon>
        <taxon>Ecdysozoa</taxon>
        <taxon>Arthropoda</taxon>
        <taxon>Hexapoda</taxon>
        <taxon>Insecta</taxon>
        <taxon>Pterygota</taxon>
        <taxon>Neoptera</taxon>
        <taxon>Endopterygota</taxon>
        <taxon>Diptera</taxon>
        <taxon>Brachycera</taxon>
        <taxon>Muscomorpha</taxon>
        <taxon>Hippoboscoidea</taxon>
        <taxon>Glossinidae</taxon>
        <taxon>Glossina</taxon>
    </lineage>
</organism>
<feature type="region of interest" description="Disordered" evidence="1">
    <location>
        <begin position="397"/>
        <end position="551"/>
    </location>
</feature>
<feature type="compositionally biased region" description="Polar residues" evidence="1">
    <location>
        <begin position="487"/>
        <end position="508"/>
    </location>
</feature>
<feature type="region of interest" description="Disordered" evidence="1">
    <location>
        <begin position="251"/>
        <end position="281"/>
    </location>
</feature>
<dbReference type="AlphaFoldDB" id="A0A1B0C434"/>
<evidence type="ECO:0000256" key="1">
    <source>
        <dbReference type="SAM" id="MobiDB-lite"/>
    </source>
</evidence>
<feature type="compositionally biased region" description="Low complexity" evidence="1">
    <location>
        <begin position="422"/>
        <end position="445"/>
    </location>
</feature>
<dbReference type="Proteomes" id="UP000092460">
    <property type="component" value="Unassembled WGS sequence"/>
</dbReference>
<dbReference type="InterPro" id="IPR009818">
    <property type="entry name" value="PAM2_motif"/>
</dbReference>
<dbReference type="EMBL" id="JXJN01025268">
    <property type="status" value="NOT_ANNOTATED_CDS"/>
    <property type="molecule type" value="Genomic_DNA"/>
</dbReference>
<name>A0A1B0C434_9MUSC</name>
<dbReference type="Pfam" id="PF07145">
    <property type="entry name" value="PAM2"/>
    <property type="match status" value="1"/>
</dbReference>
<dbReference type="EMBL" id="JXJN01023188">
    <property type="status" value="NOT_ANNOTATED_CDS"/>
    <property type="molecule type" value="Genomic_DNA"/>
</dbReference>